<dbReference type="AlphaFoldDB" id="A0A830U8T0"/>
<feature type="region of interest" description="Disordered" evidence="1">
    <location>
        <begin position="1"/>
        <end position="35"/>
    </location>
</feature>
<sequence length="69" mass="7735">MDSRQRSVPNKGTTVREIFSHDPTPRLQAETSGTSAKAPFSLPCACHMGRNTLDVRTSIMLVHHYIRIL</sequence>
<evidence type="ECO:0000256" key="1">
    <source>
        <dbReference type="SAM" id="MobiDB-lite"/>
    </source>
</evidence>
<accession>A0A830U8T0</accession>
<evidence type="ECO:0000313" key="2">
    <source>
        <dbReference type="EMBL" id="BCK86115.1"/>
    </source>
</evidence>
<protein>
    <submittedName>
        <fullName evidence="2">Uncharacterized protein</fullName>
    </submittedName>
</protein>
<organism evidence="2 3">
    <name type="scientific">Pusillibacter faecalis</name>
    <dbReference type="NCBI Taxonomy" id="2714358"/>
    <lineage>
        <taxon>Bacteria</taxon>
        <taxon>Bacillati</taxon>
        <taxon>Bacillota</taxon>
        <taxon>Clostridia</taxon>
        <taxon>Eubacteriales</taxon>
        <taxon>Oscillospiraceae</taxon>
        <taxon>Pusillibacter</taxon>
    </lineage>
</organism>
<dbReference type="KEGG" id="pfaa:MM59RIKEN_34340"/>
<name>A0A830U8T0_9FIRM</name>
<dbReference type="Proteomes" id="UP000679848">
    <property type="component" value="Plasmid pMM59_01"/>
</dbReference>
<evidence type="ECO:0000313" key="3">
    <source>
        <dbReference type="Proteomes" id="UP000679848"/>
    </source>
</evidence>
<reference evidence="2" key="1">
    <citation type="submission" date="2020-09" db="EMBL/GenBank/DDBJ databases">
        <title>New species isolated from human feces.</title>
        <authorList>
            <person name="Kitahara M."/>
            <person name="Shigeno Y."/>
            <person name="Shime M."/>
            <person name="Matsumoto Y."/>
            <person name="Nakamura S."/>
            <person name="Motooka D."/>
            <person name="Fukuoka S."/>
            <person name="Nishikawa H."/>
            <person name="Benno Y."/>
        </authorList>
    </citation>
    <scope>NUCLEOTIDE SEQUENCE</scope>
    <source>
        <strain evidence="2">MM59</strain>
        <plasmid evidence="2">pMM59_01</plasmid>
    </source>
</reference>
<keyword evidence="2" id="KW-0614">Plasmid</keyword>
<proteinExistence type="predicted"/>
<dbReference type="EMBL" id="AP023421">
    <property type="protein sequence ID" value="BCK86115.1"/>
    <property type="molecule type" value="Genomic_DNA"/>
</dbReference>
<gene>
    <name evidence="2" type="ORF">MM59RIKEN_34340</name>
</gene>
<feature type="compositionally biased region" description="Polar residues" evidence="1">
    <location>
        <begin position="1"/>
        <end position="13"/>
    </location>
</feature>
<geneLocation type="plasmid" evidence="2 3">
    <name>pMM59_01</name>
</geneLocation>
<keyword evidence="3" id="KW-1185">Reference proteome</keyword>